<gene>
    <name evidence="1" type="ORF">ABT39_MTgene6182</name>
</gene>
<reference evidence="1" key="1">
    <citation type="journal article" date="2015" name="Genome Biol. Evol.">
        <title>Organellar Genomes of White Spruce (Picea glauca): Assembly and Annotation.</title>
        <authorList>
            <person name="Jackman S.D."/>
            <person name="Warren R.L."/>
            <person name="Gibb E.A."/>
            <person name="Vandervalk B.P."/>
            <person name="Mohamadi H."/>
            <person name="Chu J."/>
            <person name="Raymond A."/>
            <person name="Pleasance S."/>
            <person name="Coope R."/>
            <person name="Wildung M.R."/>
            <person name="Ritland C.E."/>
            <person name="Bousquet J."/>
            <person name="Jones S.J."/>
            <person name="Bohlmann J."/>
            <person name="Birol I."/>
        </authorList>
    </citation>
    <scope>NUCLEOTIDE SEQUENCE [LARGE SCALE GENOMIC DNA]</scope>
    <source>
        <tissue evidence="1">Flushing bud</tissue>
    </source>
</reference>
<keyword evidence="1" id="KW-0496">Mitochondrion</keyword>
<proteinExistence type="predicted"/>
<sequence>MIQEFEPTLYYYLITLGHGVSANPLMKPGTRRGGMHAMIPSLISTGCMDDGSTLPFYYYSYYCLQPRSMELALTH</sequence>
<organism evidence="1">
    <name type="scientific">Picea glauca</name>
    <name type="common">White spruce</name>
    <name type="synonym">Pinus glauca</name>
    <dbReference type="NCBI Taxonomy" id="3330"/>
    <lineage>
        <taxon>Eukaryota</taxon>
        <taxon>Viridiplantae</taxon>
        <taxon>Streptophyta</taxon>
        <taxon>Embryophyta</taxon>
        <taxon>Tracheophyta</taxon>
        <taxon>Spermatophyta</taxon>
        <taxon>Pinopsida</taxon>
        <taxon>Pinidae</taxon>
        <taxon>Conifers I</taxon>
        <taxon>Pinales</taxon>
        <taxon>Pinaceae</taxon>
        <taxon>Picea</taxon>
    </lineage>
</organism>
<name>A0A101LXH9_PICGL</name>
<geneLocation type="mitochondrion" evidence="1"/>
<accession>A0A101LXH9</accession>
<protein>
    <submittedName>
        <fullName evidence="1">Uncharacterized protein</fullName>
    </submittedName>
</protein>
<evidence type="ECO:0000313" key="1">
    <source>
        <dbReference type="EMBL" id="KUM47176.1"/>
    </source>
</evidence>
<dbReference type="EMBL" id="LKAM01000008">
    <property type="protein sequence ID" value="KUM47176.1"/>
    <property type="molecule type" value="Genomic_DNA"/>
</dbReference>
<comment type="caution">
    <text evidence="1">The sequence shown here is derived from an EMBL/GenBank/DDBJ whole genome shotgun (WGS) entry which is preliminary data.</text>
</comment>
<dbReference type="AlphaFoldDB" id="A0A101LXH9"/>